<feature type="domain" description="Ribosomal RNA large subunit methyltransferase K/L-like methyltransferase" evidence="12">
    <location>
        <begin position="213"/>
        <end position="395"/>
    </location>
</feature>
<dbReference type="InterPro" id="IPR016691">
    <property type="entry name" value="TRMT11"/>
</dbReference>
<dbReference type="PANTHER" id="PTHR13370:SF3">
    <property type="entry name" value="TRNA (GUANINE(10)-N2)-METHYLTRANSFERASE HOMOLOG"/>
    <property type="match status" value="1"/>
</dbReference>
<evidence type="ECO:0000256" key="6">
    <source>
        <dbReference type="ARBA" id="ARBA00022691"/>
    </source>
</evidence>
<dbReference type="PROSITE" id="PS00092">
    <property type="entry name" value="N6_MTASE"/>
    <property type="match status" value="1"/>
</dbReference>
<comment type="similarity">
    <text evidence="10">Belongs to the class I-like SAM-binding methyltransferase superfamily. TRM11 methyltransferase family.</text>
</comment>
<dbReference type="EC" id="2.1.1.214" evidence="9"/>
<evidence type="ECO:0000256" key="2">
    <source>
        <dbReference type="ARBA" id="ARBA00022490"/>
    </source>
</evidence>
<feature type="region of interest" description="Disordered" evidence="11">
    <location>
        <begin position="544"/>
        <end position="584"/>
    </location>
</feature>
<comment type="caution">
    <text evidence="14">The sequence shown here is derived from an EMBL/GenBank/DDBJ whole genome shotgun (WGS) entry which is preliminary data.</text>
</comment>
<keyword evidence="8 10" id="KW-0694">RNA-binding</keyword>
<proteinExistence type="inferred from homology"/>
<dbReference type="GO" id="GO:0000049">
    <property type="term" value="F:tRNA binding"/>
    <property type="evidence" value="ECO:0007669"/>
    <property type="project" value="UniProtKB-UniRule"/>
</dbReference>
<feature type="compositionally biased region" description="Basic and acidic residues" evidence="11">
    <location>
        <begin position="295"/>
        <end position="342"/>
    </location>
</feature>
<dbReference type="InterPro" id="IPR000241">
    <property type="entry name" value="RlmKL-like_Mtase"/>
</dbReference>
<keyword evidence="7 10" id="KW-0819">tRNA processing</keyword>
<dbReference type="GO" id="GO:0005737">
    <property type="term" value="C:cytoplasm"/>
    <property type="evidence" value="ECO:0007669"/>
    <property type="project" value="UniProtKB-SubCell"/>
</dbReference>
<evidence type="ECO:0000256" key="8">
    <source>
        <dbReference type="ARBA" id="ARBA00022884"/>
    </source>
</evidence>
<name>A0A4U7AW81_9PEZI</name>
<evidence type="ECO:0000313" key="14">
    <source>
        <dbReference type="EMBL" id="TKX19954.1"/>
    </source>
</evidence>
<evidence type="ECO:0000256" key="11">
    <source>
        <dbReference type="SAM" id="MobiDB-lite"/>
    </source>
</evidence>
<dbReference type="Gene3D" id="3.40.50.150">
    <property type="entry name" value="Vaccinia Virus protein VP39"/>
    <property type="match status" value="1"/>
</dbReference>
<gene>
    <name evidence="14" type="ORF">C1H76_7838</name>
</gene>
<keyword evidence="4 10" id="KW-0489">Methyltransferase</keyword>
<organism evidence="14 15">
    <name type="scientific">Elsinoe australis</name>
    <dbReference type="NCBI Taxonomy" id="40998"/>
    <lineage>
        <taxon>Eukaryota</taxon>
        <taxon>Fungi</taxon>
        <taxon>Dikarya</taxon>
        <taxon>Ascomycota</taxon>
        <taxon>Pezizomycotina</taxon>
        <taxon>Dothideomycetes</taxon>
        <taxon>Dothideomycetidae</taxon>
        <taxon>Myriangiales</taxon>
        <taxon>Elsinoaceae</taxon>
        <taxon>Elsinoe</taxon>
    </lineage>
</organism>
<evidence type="ECO:0000256" key="9">
    <source>
        <dbReference type="ARBA" id="ARBA00066937"/>
    </source>
</evidence>
<feature type="region of interest" description="Disordered" evidence="11">
    <location>
        <begin position="295"/>
        <end position="344"/>
    </location>
</feature>
<reference evidence="14 15" key="1">
    <citation type="submission" date="2018-02" db="EMBL/GenBank/DDBJ databases">
        <title>Draft genome sequences of Elsinoe sp., causing black scab on jojoba.</title>
        <authorList>
            <person name="Stodart B."/>
            <person name="Jeffress S."/>
            <person name="Ash G."/>
            <person name="Arun Chinnappa K."/>
        </authorList>
    </citation>
    <scope>NUCLEOTIDE SEQUENCE [LARGE SCALE GENOMIC DNA]</scope>
    <source>
        <strain evidence="14 15">Hillstone_2</strain>
    </source>
</reference>
<dbReference type="GO" id="GO:0032259">
    <property type="term" value="P:methylation"/>
    <property type="evidence" value="ECO:0007669"/>
    <property type="project" value="UniProtKB-UniRule"/>
</dbReference>
<keyword evidence="3 10" id="KW-0820">tRNA-binding</keyword>
<sequence length="584" mass="64871">MENTLAPDIPDIQFRPMDEYLVRFVQLHETFRLPELQALADFHGIEMEVVDYRASSPFAIIRLPSPTAARQLISRSILSLSISHLWGHATSYTTLHTQLQATKSHLWPPYHLSPFRFNIDTFQSKRSHSAKTALINSFSYMDLQGPIRPFDESVPTFVISEEFEVYGPPPKSNANTESSSGTKENDRQPLRVFLSLHLADSGRAAVTTYDLKKRTYISTTSMDAELSLISANLALAGPGRVVYDPFCGTGSFLVAAAHFGASVVGSDLDGRVVRGRIRESRQGVRVGGKRWVRERKMADAKGEGGGKGGEKEEGGEQEGGGEKKDGKEVKETKGEEKGERSVRGNLRQYGLEQRWLDGFVSDLTNSPVRIGGFGQESGRWIDAIVCDPPYGVREGLKVLGSHKPELQEEVIMKDGSPAHLSPGYIPPKRPYSFDAMLADILTFAANVLVDSGRLCMWVPVENVDEEGDTGAKDVGIPTHPCLRLCSVSTQEFTRWSRRLIVYARLPDRDIDGPALKQYEAMRKDKLEKGTADELNEFRKRFFEGFRPQSGSSTPIETMTEQSLPTRVKPENTDAKMPSREGSIS</sequence>
<evidence type="ECO:0000259" key="12">
    <source>
        <dbReference type="Pfam" id="PF01170"/>
    </source>
</evidence>
<dbReference type="InterPro" id="IPR059073">
    <property type="entry name" value="TRMT11_N"/>
</dbReference>
<protein>
    <recommendedName>
        <fullName evidence="9">tRNA (guanine(10)-N(2))-methyltransferase</fullName>
        <ecNumber evidence="9">2.1.1.214</ecNumber>
    </recommendedName>
</protein>
<dbReference type="PROSITE" id="PS51627">
    <property type="entry name" value="SAM_MT_TRM11"/>
    <property type="match status" value="1"/>
</dbReference>
<evidence type="ECO:0000256" key="4">
    <source>
        <dbReference type="ARBA" id="ARBA00022603"/>
    </source>
</evidence>
<dbReference type="GO" id="GO:0160102">
    <property type="term" value="F:tRNA (guanine(10)-N2)-methyltransferase activity"/>
    <property type="evidence" value="ECO:0007669"/>
    <property type="project" value="UniProtKB-EC"/>
</dbReference>
<dbReference type="Proteomes" id="UP000308133">
    <property type="component" value="Unassembled WGS sequence"/>
</dbReference>
<accession>A0A4U7AW81</accession>
<comment type="subcellular location">
    <subcellularLocation>
        <location evidence="1">Cytoplasm</location>
    </subcellularLocation>
</comment>
<dbReference type="PRINTS" id="PR00507">
    <property type="entry name" value="N12N6MTFRASE"/>
</dbReference>
<feature type="compositionally biased region" description="Basic and acidic residues" evidence="11">
    <location>
        <begin position="567"/>
        <end position="578"/>
    </location>
</feature>
<dbReference type="InterPro" id="IPR002052">
    <property type="entry name" value="DNA_methylase_N6_adenine_CS"/>
</dbReference>
<dbReference type="SUPFAM" id="SSF53335">
    <property type="entry name" value="S-adenosyl-L-methionine-dependent methyltransferases"/>
    <property type="match status" value="1"/>
</dbReference>
<dbReference type="GO" id="GO:0008033">
    <property type="term" value="P:tRNA processing"/>
    <property type="evidence" value="ECO:0007669"/>
    <property type="project" value="UniProtKB-UniRule"/>
</dbReference>
<feature type="domain" description="tRNA (guanine(10)-N(2))-methyltransferase TRMT11 N-terminal" evidence="13">
    <location>
        <begin position="19"/>
        <end position="167"/>
    </location>
</feature>
<keyword evidence="2" id="KW-0963">Cytoplasm</keyword>
<dbReference type="PANTHER" id="PTHR13370">
    <property type="entry name" value="RNA METHYLASE-RELATED"/>
    <property type="match status" value="1"/>
</dbReference>
<evidence type="ECO:0000256" key="5">
    <source>
        <dbReference type="ARBA" id="ARBA00022679"/>
    </source>
</evidence>
<dbReference type="EMBL" id="PTQR01000104">
    <property type="protein sequence ID" value="TKX19954.1"/>
    <property type="molecule type" value="Genomic_DNA"/>
</dbReference>
<dbReference type="Pfam" id="PF25904">
    <property type="entry name" value="Tmrp11_N"/>
    <property type="match status" value="1"/>
</dbReference>
<evidence type="ECO:0000259" key="13">
    <source>
        <dbReference type="Pfam" id="PF25904"/>
    </source>
</evidence>
<evidence type="ECO:0000256" key="10">
    <source>
        <dbReference type="PROSITE-ProRule" id="PRU00959"/>
    </source>
</evidence>
<dbReference type="PIRSF" id="PIRSF017259">
    <property type="entry name" value="tRNA_mtfrase_TRM11"/>
    <property type="match status" value="1"/>
</dbReference>
<dbReference type="InterPro" id="IPR029063">
    <property type="entry name" value="SAM-dependent_MTases_sf"/>
</dbReference>
<dbReference type="AlphaFoldDB" id="A0A4U7AW81"/>
<keyword evidence="6 10" id="KW-0949">S-adenosyl-L-methionine</keyword>
<evidence type="ECO:0000256" key="7">
    <source>
        <dbReference type="ARBA" id="ARBA00022694"/>
    </source>
</evidence>
<dbReference type="Pfam" id="PF01170">
    <property type="entry name" value="UPF0020"/>
    <property type="match status" value="1"/>
</dbReference>
<keyword evidence="5 10" id="KW-0808">Transferase</keyword>
<feature type="compositionally biased region" description="Polar residues" evidence="11">
    <location>
        <begin position="548"/>
        <end position="564"/>
    </location>
</feature>
<dbReference type="GO" id="GO:0043527">
    <property type="term" value="C:tRNA methyltransferase complex"/>
    <property type="evidence" value="ECO:0007669"/>
    <property type="project" value="UniProtKB-ARBA"/>
</dbReference>
<evidence type="ECO:0000256" key="1">
    <source>
        <dbReference type="ARBA" id="ARBA00004496"/>
    </source>
</evidence>
<evidence type="ECO:0000256" key="3">
    <source>
        <dbReference type="ARBA" id="ARBA00022555"/>
    </source>
</evidence>
<evidence type="ECO:0000313" key="15">
    <source>
        <dbReference type="Proteomes" id="UP000308133"/>
    </source>
</evidence>